<gene>
    <name evidence="1" type="ORF">HNR61_001544</name>
</gene>
<sequence length="262" mass="28681">MVADLLARSRFRQNLIARRSSEIAAAYKNIRPDLPVRLSESTISRMKTGSDLKKMDGGNLTLLHLTLARLVRTGDEGEPDLLRDLRAAISFAEKVLDLASESEKPRGSSYNPNDPRHYRASDLFGDHGVDLLEQALERKDAGSFRKLAVLQQLSGNSDDARFWNHCASEADPAMQSSDGINDATAAQEAFRSGRQYLYSGQGGAAEIYLTLAASKGHADAAYVMGDLFETRGCVQEARQWFSVAKSYGHSNADARLSSPALQ</sequence>
<organism evidence="1 2">
    <name type="scientific">Actinomadura namibiensis</name>
    <dbReference type="NCBI Taxonomy" id="182080"/>
    <lineage>
        <taxon>Bacteria</taxon>
        <taxon>Bacillati</taxon>
        <taxon>Actinomycetota</taxon>
        <taxon>Actinomycetes</taxon>
        <taxon>Streptosporangiales</taxon>
        <taxon>Thermomonosporaceae</taxon>
        <taxon>Actinomadura</taxon>
    </lineage>
</organism>
<evidence type="ECO:0008006" key="3">
    <source>
        <dbReference type="Google" id="ProtNLM"/>
    </source>
</evidence>
<dbReference type="Gene3D" id="1.25.40.10">
    <property type="entry name" value="Tetratricopeptide repeat domain"/>
    <property type="match status" value="1"/>
</dbReference>
<protein>
    <recommendedName>
        <fullName evidence="3">Sel1 repeat family protein</fullName>
    </recommendedName>
</protein>
<dbReference type="SUPFAM" id="SSF81901">
    <property type="entry name" value="HCP-like"/>
    <property type="match status" value="1"/>
</dbReference>
<dbReference type="Proteomes" id="UP000572680">
    <property type="component" value="Unassembled WGS sequence"/>
</dbReference>
<dbReference type="InterPro" id="IPR011990">
    <property type="entry name" value="TPR-like_helical_dom_sf"/>
</dbReference>
<comment type="caution">
    <text evidence="1">The sequence shown here is derived from an EMBL/GenBank/DDBJ whole genome shotgun (WGS) entry which is preliminary data.</text>
</comment>
<dbReference type="AlphaFoldDB" id="A0A7W3QK11"/>
<dbReference type="EMBL" id="JACJIA010000002">
    <property type="protein sequence ID" value="MBA8949931.1"/>
    <property type="molecule type" value="Genomic_DNA"/>
</dbReference>
<proteinExistence type="predicted"/>
<accession>A0A7W3QK11</accession>
<evidence type="ECO:0000313" key="1">
    <source>
        <dbReference type="EMBL" id="MBA8949931.1"/>
    </source>
</evidence>
<keyword evidence="2" id="KW-1185">Reference proteome</keyword>
<evidence type="ECO:0000313" key="2">
    <source>
        <dbReference type="Proteomes" id="UP000572680"/>
    </source>
</evidence>
<dbReference type="RefSeq" id="WP_182842428.1">
    <property type="nucleotide sequence ID" value="NZ_BAAALP010000027.1"/>
</dbReference>
<name>A0A7W3QK11_ACTNM</name>
<reference evidence="1 2" key="1">
    <citation type="submission" date="2020-08" db="EMBL/GenBank/DDBJ databases">
        <title>Genomic Encyclopedia of Type Strains, Phase IV (KMG-IV): sequencing the most valuable type-strain genomes for metagenomic binning, comparative biology and taxonomic classification.</title>
        <authorList>
            <person name="Goeker M."/>
        </authorList>
    </citation>
    <scope>NUCLEOTIDE SEQUENCE [LARGE SCALE GENOMIC DNA]</scope>
    <source>
        <strain evidence="1 2">DSM 44197</strain>
    </source>
</reference>